<dbReference type="Proteomes" id="UP000288892">
    <property type="component" value="Unassembled WGS sequence"/>
</dbReference>
<proteinExistence type="predicted"/>
<keyword evidence="3" id="KW-1185">Reference proteome</keyword>
<dbReference type="Gene3D" id="1.10.30.50">
    <property type="match status" value="1"/>
</dbReference>
<dbReference type="GO" id="GO:0004519">
    <property type="term" value="F:endonuclease activity"/>
    <property type="evidence" value="ECO:0007669"/>
    <property type="project" value="UniProtKB-KW"/>
</dbReference>
<dbReference type="InterPro" id="IPR052892">
    <property type="entry name" value="NA-targeting_endonuclease"/>
</dbReference>
<dbReference type="GO" id="GO:0003676">
    <property type="term" value="F:nucleic acid binding"/>
    <property type="evidence" value="ECO:0007669"/>
    <property type="project" value="InterPro"/>
</dbReference>
<dbReference type="InterPro" id="IPR003615">
    <property type="entry name" value="HNH_nuc"/>
</dbReference>
<name>A0A444JED3_9BACT</name>
<evidence type="ECO:0000259" key="1">
    <source>
        <dbReference type="SMART" id="SM00507"/>
    </source>
</evidence>
<dbReference type="AlphaFoldDB" id="A0A444JED3"/>
<dbReference type="EMBL" id="MTKS01000148">
    <property type="protein sequence ID" value="RWX51377.1"/>
    <property type="molecule type" value="Genomic_DNA"/>
</dbReference>
<reference evidence="2 3" key="1">
    <citation type="submission" date="2017-01" db="EMBL/GenBank/DDBJ databases">
        <title>The cable genome- insights into the physiology and evolution of filamentous bacteria capable of sulfide oxidation via long distance electron transfer.</title>
        <authorList>
            <person name="Schreiber L."/>
            <person name="Bjerg J.T."/>
            <person name="Boggild A."/>
            <person name="Van De Vossenberg J."/>
            <person name="Meysman F."/>
            <person name="Nielsen L.P."/>
            <person name="Schramm A."/>
            <person name="Kjeldsen K.U."/>
        </authorList>
    </citation>
    <scope>NUCLEOTIDE SEQUENCE [LARGE SCALE GENOMIC DNA]</scope>
    <source>
        <strain evidence="2">A5</strain>
    </source>
</reference>
<dbReference type="SMART" id="SM00507">
    <property type="entry name" value="HNHc"/>
    <property type="match status" value="1"/>
</dbReference>
<keyword evidence="2" id="KW-0378">Hydrolase</keyword>
<organism evidence="2 3">
    <name type="scientific">Candidatus Electrothrix marina</name>
    <dbReference type="NCBI Taxonomy" id="1859130"/>
    <lineage>
        <taxon>Bacteria</taxon>
        <taxon>Pseudomonadati</taxon>
        <taxon>Thermodesulfobacteriota</taxon>
        <taxon>Desulfobulbia</taxon>
        <taxon>Desulfobulbales</taxon>
        <taxon>Desulfobulbaceae</taxon>
        <taxon>Candidatus Electrothrix</taxon>
    </lineage>
</organism>
<comment type="caution">
    <text evidence="2">The sequence shown here is derived from an EMBL/GenBank/DDBJ whole genome shotgun (WGS) entry which is preliminary data.</text>
</comment>
<protein>
    <submittedName>
        <fullName evidence="2">HNH endonuclease</fullName>
    </submittedName>
</protein>
<sequence>MPPASRYIDAKLRRFIAERAEYLCEYCLIHEDDTYLGCEIDHIISLKHGGTSDADNLAYACTFCNRHKGSDVGSVLNCDEFTRFYNPRQDRWAEHFQLEGLNIRPLTSIGEATAKILLFNTDERLLERESLIDIGRYPSLAAMKVL</sequence>
<keyword evidence="2" id="KW-0255">Endonuclease</keyword>
<accession>A0A444JED3</accession>
<evidence type="ECO:0000313" key="2">
    <source>
        <dbReference type="EMBL" id="RWX51377.1"/>
    </source>
</evidence>
<dbReference type="GO" id="GO:0008270">
    <property type="term" value="F:zinc ion binding"/>
    <property type="evidence" value="ECO:0007669"/>
    <property type="project" value="InterPro"/>
</dbReference>
<dbReference type="PANTHER" id="PTHR33877:SF1">
    <property type="entry name" value="TYPE IV METHYL-DIRECTED RESTRICTION ENZYME ECOKMCRA"/>
    <property type="match status" value="1"/>
</dbReference>
<gene>
    <name evidence="2" type="ORF">VU01_11482</name>
</gene>
<dbReference type="PANTHER" id="PTHR33877">
    <property type="entry name" value="SLL1193 PROTEIN"/>
    <property type="match status" value="1"/>
</dbReference>
<dbReference type="Pfam" id="PF01844">
    <property type="entry name" value="HNH"/>
    <property type="match status" value="1"/>
</dbReference>
<dbReference type="CDD" id="cd00085">
    <property type="entry name" value="HNHc"/>
    <property type="match status" value="1"/>
</dbReference>
<keyword evidence="2" id="KW-0540">Nuclease</keyword>
<evidence type="ECO:0000313" key="3">
    <source>
        <dbReference type="Proteomes" id="UP000288892"/>
    </source>
</evidence>
<dbReference type="InterPro" id="IPR002711">
    <property type="entry name" value="HNH"/>
</dbReference>
<feature type="domain" description="HNH nuclease" evidence="1">
    <location>
        <begin position="11"/>
        <end position="66"/>
    </location>
</feature>